<dbReference type="Proteomes" id="UP001054945">
    <property type="component" value="Unassembled WGS sequence"/>
</dbReference>
<keyword evidence="3" id="KW-1185">Reference proteome</keyword>
<protein>
    <submittedName>
        <fullName evidence="2">Uncharacterized protein</fullName>
    </submittedName>
</protein>
<accession>A0AAV4Y2U3</accession>
<sequence length="78" mass="8522">MIALSKIPSGDTTCSMDFAKQKAFISPPWRMANQPRCNQCENAALTPVVRMRARVRHRADSASTKMIPGGNCGVQPDC</sequence>
<organism evidence="2 3">
    <name type="scientific">Caerostris extrusa</name>
    <name type="common">Bark spider</name>
    <name type="synonym">Caerostris bankana</name>
    <dbReference type="NCBI Taxonomy" id="172846"/>
    <lineage>
        <taxon>Eukaryota</taxon>
        <taxon>Metazoa</taxon>
        <taxon>Ecdysozoa</taxon>
        <taxon>Arthropoda</taxon>
        <taxon>Chelicerata</taxon>
        <taxon>Arachnida</taxon>
        <taxon>Araneae</taxon>
        <taxon>Araneomorphae</taxon>
        <taxon>Entelegynae</taxon>
        <taxon>Araneoidea</taxon>
        <taxon>Araneidae</taxon>
        <taxon>Caerostris</taxon>
    </lineage>
</organism>
<evidence type="ECO:0000256" key="1">
    <source>
        <dbReference type="SAM" id="MobiDB-lite"/>
    </source>
</evidence>
<feature type="region of interest" description="Disordered" evidence="1">
    <location>
        <begin position="57"/>
        <end position="78"/>
    </location>
</feature>
<proteinExistence type="predicted"/>
<gene>
    <name evidence="2" type="ORF">CEXT_555141</name>
</gene>
<comment type="caution">
    <text evidence="2">The sequence shown here is derived from an EMBL/GenBank/DDBJ whole genome shotgun (WGS) entry which is preliminary data.</text>
</comment>
<dbReference type="AlphaFoldDB" id="A0AAV4Y2U3"/>
<reference evidence="2 3" key="1">
    <citation type="submission" date="2021-06" db="EMBL/GenBank/DDBJ databases">
        <title>Caerostris extrusa draft genome.</title>
        <authorList>
            <person name="Kono N."/>
            <person name="Arakawa K."/>
        </authorList>
    </citation>
    <scope>NUCLEOTIDE SEQUENCE [LARGE SCALE GENOMIC DNA]</scope>
</reference>
<dbReference type="EMBL" id="BPLR01001198">
    <property type="protein sequence ID" value="GIZ00725.1"/>
    <property type="molecule type" value="Genomic_DNA"/>
</dbReference>
<name>A0AAV4Y2U3_CAEEX</name>
<evidence type="ECO:0000313" key="3">
    <source>
        <dbReference type="Proteomes" id="UP001054945"/>
    </source>
</evidence>
<evidence type="ECO:0000313" key="2">
    <source>
        <dbReference type="EMBL" id="GIZ00725.1"/>
    </source>
</evidence>